<accession>A0AAW7T031</accession>
<proteinExistence type="predicted"/>
<evidence type="ECO:0000259" key="1">
    <source>
        <dbReference type="Pfam" id="PF04577"/>
    </source>
</evidence>
<dbReference type="RefSeq" id="WP_196305059.1">
    <property type="nucleotide sequence ID" value="NZ_JAGSWK010000013.1"/>
</dbReference>
<dbReference type="Proteomes" id="UP001171620">
    <property type="component" value="Unassembled WGS sequence"/>
</dbReference>
<organism evidence="2 3">
    <name type="scientific">Burkholderia vietnamiensis</name>
    <dbReference type="NCBI Taxonomy" id="60552"/>
    <lineage>
        <taxon>Bacteria</taxon>
        <taxon>Pseudomonadati</taxon>
        <taxon>Pseudomonadota</taxon>
        <taxon>Betaproteobacteria</taxon>
        <taxon>Burkholderiales</taxon>
        <taxon>Burkholderiaceae</taxon>
        <taxon>Burkholderia</taxon>
        <taxon>Burkholderia cepacia complex</taxon>
    </lineage>
</organism>
<feature type="domain" description="Glycosyltransferase 61 catalytic" evidence="1">
    <location>
        <begin position="127"/>
        <end position="298"/>
    </location>
</feature>
<dbReference type="InterPro" id="IPR049625">
    <property type="entry name" value="Glyco_transf_61_cat"/>
</dbReference>
<sequence length="357" mass="40662">MDMYEQLNRRRSQADRWVEVEPESQYERRTPNLFNFFSHSDDVRRYILNEINRRYVAVPPQDVYFFDGAYASDYTVLFNRKKEVLATSIVDHNEIPTFEQLSTIAEYAVGRVAGRAAYIWKSGKNNYGHMLVEMISKCESLLKAGLTPITLIVPSLPQNLRIHFEDAVSTAYGNAFTLLYMTTPLVQVDELVVPGPVTRHNSQKSHAVSTLAARLREATVGRQGFEKIYVSRSAHPNRRMENEYSIENLVQAHGFKIVRPETMSLLEQIATFSSARHVMGPLGAGMTNTLFSPENALVTVIDPGLYDFFFYDLCGLRGQQFNWVFTRPIELNDGSRLHSNYLVDVALMKQVLDVMAG</sequence>
<dbReference type="Pfam" id="PF04577">
    <property type="entry name" value="Glyco_transf_61"/>
    <property type="match status" value="1"/>
</dbReference>
<gene>
    <name evidence="2" type="ORF">QZM33_11645</name>
</gene>
<name>A0AAW7T031_BURVI</name>
<evidence type="ECO:0000313" key="3">
    <source>
        <dbReference type="Proteomes" id="UP001171620"/>
    </source>
</evidence>
<evidence type="ECO:0000313" key="2">
    <source>
        <dbReference type="EMBL" id="MDN7795587.1"/>
    </source>
</evidence>
<dbReference type="GO" id="GO:0016757">
    <property type="term" value="F:glycosyltransferase activity"/>
    <property type="evidence" value="ECO:0007669"/>
    <property type="project" value="InterPro"/>
</dbReference>
<dbReference type="AlphaFoldDB" id="A0AAW7T031"/>
<reference evidence="2" key="1">
    <citation type="submission" date="2023-07" db="EMBL/GenBank/DDBJ databases">
        <title>A collection of bacterial strains from the Burkholderia cepacia Research Laboratory and Repository.</title>
        <authorList>
            <person name="Lipuma J."/>
            <person name="Spilker T."/>
            <person name="Caverly L."/>
        </authorList>
    </citation>
    <scope>NUCLEOTIDE SEQUENCE</scope>
    <source>
        <strain evidence="2">AU44268</strain>
    </source>
</reference>
<dbReference type="EMBL" id="JAUJRV010000006">
    <property type="protein sequence ID" value="MDN7795587.1"/>
    <property type="molecule type" value="Genomic_DNA"/>
</dbReference>
<comment type="caution">
    <text evidence="2">The sequence shown here is derived from an EMBL/GenBank/DDBJ whole genome shotgun (WGS) entry which is preliminary data.</text>
</comment>
<protein>
    <submittedName>
        <fullName evidence="2">Glycosyltransferase 61 family protein</fullName>
    </submittedName>
</protein>